<dbReference type="PANTHER" id="PTHR32243:SF18">
    <property type="entry name" value="INNER MEMBRANE ABC TRANSPORTER PERMEASE PROTEIN YCJP"/>
    <property type="match status" value="1"/>
</dbReference>
<dbReference type="GO" id="GO:0055085">
    <property type="term" value="P:transmembrane transport"/>
    <property type="evidence" value="ECO:0007669"/>
    <property type="project" value="InterPro"/>
</dbReference>
<evidence type="ECO:0000256" key="6">
    <source>
        <dbReference type="ARBA" id="ARBA00023136"/>
    </source>
</evidence>
<dbReference type="Proteomes" id="UP000322530">
    <property type="component" value="Unassembled WGS sequence"/>
</dbReference>
<evidence type="ECO:0000256" key="4">
    <source>
        <dbReference type="ARBA" id="ARBA00022692"/>
    </source>
</evidence>
<dbReference type="Gene3D" id="1.10.3720.10">
    <property type="entry name" value="MetI-like"/>
    <property type="match status" value="1"/>
</dbReference>
<feature type="domain" description="ABC transmembrane type-1" evidence="8">
    <location>
        <begin position="61"/>
        <end position="252"/>
    </location>
</feature>
<gene>
    <name evidence="9" type="ORF">KDI_33580</name>
</gene>
<proteinExistence type="inferred from homology"/>
<keyword evidence="3" id="KW-1003">Cell membrane</keyword>
<dbReference type="PANTHER" id="PTHR32243">
    <property type="entry name" value="MALTOSE TRANSPORT SYSTEM PERMEASE-RELATED"/>
    <property type="match status" value="1"/>
</dbReference>
<dbReference type="InterPro" id="IPR050901">
    <property type="entry name" value="BP-dep_ABC_trans_perm"/>
</dbReference>
<feature type="transmembrane region" description="Helical" evidence="7">
    <location>
        <begin position="93"/>
        <end position="120"/>
    </location>
</feature>
<name>A0A5A5TFV6_9CHLR</name>
<feature type="transmembrane region" description="Helical" evidence="7">
    <location>
        <begin position="230"/>
        <end position="252"/>
    </location>
</feature>
<keyword evidence="2 7" id="KW-0813">Transport</keyword>
<sequence length="267" mass="29240">MGGATILGILITFLMLFPVYWMVANSFETTAEMFRNPVSVVPTQLTFDPYITVWQSQFPHLITSLVVSIGAACLAIVIATPAAYALAHFRFRFTIVLMFFLLLAQMIPTVTLATPMFLIFNQFGLLNSTFGLILADSTYAVPFAVLILRTFFLSVPYELVQAAFVDGTGEWGAFFRVVLPLVVPGVITAGLFAFLFAWGDFIYGLTLTTNDTIQPISLSIYSYIGQFSDYWNNAMAVAVLASIPAAILLILFQRYITAGLTAGAVKG</sequence>
<comment type="caution">
    <text evidence="9">The sequence shown here is derived from an EMBL/GenBank/DDBJ whole genome shotgun (WGS) entry which is preliminary data.</text>
</comment>
<evidence type="ECO:0000256" key="7">
    <source>
        <dbReference type="RuleBase" id="RU363032"/>
    </source>
</evidence>
<dbReference type="SUPFAM" id="SSF161098">
    <property type="entry name" value="MetI-like"/>
    <property type="match status" value="1"/>
</dbReference>
<keyword evidence="10" id="KW-1185">Reference proteome</keyword>
<protein>
    <submittedName>
        <fullName evidence="9">ABC transporter permease</fullName>
    </submittedName>
</protein>
<dbReference type="EMBL" id="BIXY01000051">
    <property type="protein sequence ID" value="GCF09794.1"/>
    <property type="molecule type" value="Genomic_DNA"/>
</dbReference>
<reference evidence="9 10" key="1">
    <citation type="submission" date="2019-01" db="EMBL/GenBank/DDBJ databases">
        <title>Draft genome sequence of Dictyobacter sp. Uno17.</title>
        <authorList>
            <person name="Wang C.M."/>
            <person name="Zheng Y."/>
            <person name="Sakai Y."/>
            <person name="Abe K."/>
            <person name="Yokota A."/>
            <person name="Yabe S."/>
        </authorList>
    </citation>
    <scope>NUCLEOTIDE SEQUENCE [LARGE SCALE GENOMIC DNA]</scope>
    <source>
        <strain evidence="9 10">Uno17</strain>
    </source>
</reference>
<feature type="transmembrane region" description="Helical" evidence="7">
    <location>
        <begin position="61"/>
        <end position="86"/>
    </location>
</feature>
<accession>A0A5A5TFV6</accession>
<evidence type="ECO:0000256" key="3">
    <source>
        <dbReference type="ARBA" id="ARBA00022475"/>
    </source>
</evidence>
<keyword evidence="5 7" id="KW-1133">Transmembrane helix</keyword>
<evidence type="ECO:0000256" key="1">
    <source>
        <dbReference type="ARBA" id="ARBA00004651"/>
    </source>
</evidence>
<dbReference type="Pfam" id="PF00528">
    <property type="entry name" value="BPD_transp_1"/>
    <property type="match status" value="1"/>
</dbReference>
<organism evidence="9 10">
    <name type="scientific">Dictyobacter arantiisoli</name>
    <dbReference type="NCBI Taxonomy" id="2014874"/>
    <lineage>
        <taxon>Bacteria</taxon>
        <taxon>Bacillati</taxon>
        <taxon>Chloroflexota</taxon>
        <taxon>Ktedonobacteria</taxon>
        <taxon>Ktedonobacterales</taxon>
        <taxon>Dictyobacteraceae</taxon>
        <taxon>Dictyobacter</taxon>
    </lineage>
</organism>
<dbReference type="GO" id="GO:0005886">
    <property type="term" value="C:plasma membrane"/>
    <property type="evidence" value="ECO:0007669"/>
    <property type="project" value="UniProtKB-SubCell"/>
</dbReference>
<dbReference type="CDD" id="cd06261">
    <property type="entry name" value="TM_PBP2"/>
    <property type="match status" value="1"/>
</dbReference>
<comment type="subcellular location">
    <subcellularLocation>
        <location evidence="1 7">Cell membrane</location>
        <topology evidence="1 7">Multi-pass membrane protein</topology>
    </subcellularLocation>
</comment>
<feature type="transmembrane region" description="Helical" evidence="7">
    <location>
        <begin position="7"/>
        <end position="24"/>
    </location>
</feature>
<dbReference type="InterPro" id="IPR035906">
    <property type="entry name" value="MetI-like_sf"/>
</dbReference>
<feature type="transmembrane region" description="Helical" evidence="7">
    <location>
        <begin position="140"/>
        <end position="165"/>
    </location>
</feature>
<keyword evidence="4 7" id="KW-0812">Transmembrane</keyword>
<dbReference type="OrthoDB" id="61400at2"/>
<feature type="transmembrane region" description="Helical" evidence="7">
    <location>
        <begin position="177"/>
        <end position="198"/>
    </location>
</feature>
<dbReference type="InterPro" id="IPR000515">
    <property type="entry name" value="MetI-like"/>
</dbReference>
<dbReference type="AlphaFoldDB" id="A0A5A5TFV6"/>
<evidence type="ECO:0000259" key="8">
    <source>
        <dbReference type="PROSITE" id="PS50928"/>
    </source>
</evidence>
<evidence type="ECO:0000313" key="10">
    <source>
        <dbReference type="Proteomes" id="UP000322530"/>
    </source>
</evidence>
<evidence type="ECO:0000256" key="5">
    <source>
        <dbReference type="ARBA" id="ARBA00022989"/>
    </source>
</evidence>
<comment type="similarity">
    <text evidence="7">Belongs to the binding-protein-dependent transport system permease family.</text>
</comment>
<evidence type="ECO:0000256" key="2">
    <source>
        <dbReference type="ARBA" id="ARBA00022448"/>
    </source>
</evidence>
<keyword evidence="6 7" id="KW-0472">Membrane</keyword>
<evidence type="ECO:0000313" key="9">
    <source>
        <dbReference type="EMBL" id="GCF09794.1"/>
    </source>
</evidence>
<dbReference type="PROSITE" id="PS50928">
    <property type="entry name" value="ABC_TM1"/>
    <property type="match status" value="1"/>
</dbReference>